<gene>
    <name evidence="1" type="ORF">ACFQ4E_06215</name>
</gene>
<evidence type="ECO:0000313" key="2">
    <source>
        <dbReference type="Proteomes" id="UP001597135"/>
    </source>
</evidence>
<proteinExistence type="predicted"/>
<organism evidence="1 2">
    <name type="scientific">Litorisediminicola beolgyonensis</name>
    <dbReference type="NCBI Taxonomy" id="1173614"/>
    <lineage>
        <taxon>Bacteria</taxon>
        <taxon>Pseudomonadati</taxon>
        <taxon>Pseudomonadota</taxon>
        <taxon>Alphaproteobacteria</taxon>
        <taxon>Rhodobacterales</taxon>
        <taxon>Paracoccaceae</taxon>
        <taxon>Litorisediminicola</taxon>
    </lineage>
</organism>
<comment type="caution">
    <text evidence="1">The sequence shown here is derived from an EMBL/GenBank/DDBJ whole genome shotgun (WGS) entry which is preliminary data.</text>
</comment>
<reference evidence="2" key="1">
    <citation type="journal article" date="2019" name="Int. J. Syst. Evol. Microbiol.">
        <title>The Global Catalogue of Microorganisms (GCM) 10K type strain sequencing project: providing services to taxonomists for standard genome sequencing and annotation.</title>
        <authorList>
            <consortium name="The Broad Institute Genomics Platform"/>
            <consortium name="The Broad Institute Genome Sequencing Center for Infectious Disease"/>
            <person name="Wu L."/>
            <person name="Ma J."/>
        </authorList>
    </citation>
    <scope>NUCLEOTIDE SEQUENCE [LARGE SCALE GENOMIC DNA]</scope>
    <source>
        <strain evidence="2">CCUG 62953</strain>
    </source>
</reference>
<dbReference type="EMBL" id="JBHTMU010000008">
    <property type="protein sequence ID" value="MFD1342005.1"/>
    <property type="molecule type" value="Genomic_DNA"/>
</dbReference>
<evidence type="ECO:0000313" key="1">
    <source>
        <dbReference type="EMBL" id="MFD1342005.1"/>
    </source>
</evidence>
<dbReference type="Proteomes" id="UP001597135">
    <property type="component" value="Unassembled WGS sequence"/>
</dbReference>
<name>A0ABW3ZFM8_9RHOB</name>
<accession>A0ABW3ZFM8</accession>
<dbReference type="Gene3D" id="3.40.50.12240">
    <property type="match status" value="1"/>
</dbReference>
<keyword evidence="2" id="KW-1185">Reference proteome</keyword>
<protein>
    <submittedName>
        <fullName evidence="1">Flagellum-specific ATP synthase FliI</fullName>
    </submittedName>
</protein>
<sequence>MHTVFSDLTQAAAGVSGTTLKGRVSEVIGLRLTVRGLDRALAIGTRCHVAGIAGPIAAEVVGVDARGAHLLPFGTWLGVGPGAEVEIDAPGQGLRPGPGWIGRVIDALGRPRDGLGPLR</sequence>
<feature type="non-terminal residue" evidence="1">
    <location>
        <position position="119"/>
    </location>
</feature>